<accession>A0A075FWR7</accession>
<feature type="transmembrane region" description="Helical" evidence="7">
    <location>
        <begin position="61"/>
        <end position="84"/>
    </location>
</feature>
<comment type="subcellular location">
    <subcellularLocation>
        <location evidence="1">Membrane</location>
    </subcellularLocation>
</comment>
<reference evidence="8" key="1">
    <citation type="journal article" date="2014" name="Genome Biol. Evol.">
        <title>Pangenome evidence for extensive interdomain horizontal transfer affecting lineage core and shell genes in uncultured planktonic thaumarchaeota and euryarchaeota.</title>
        <authorList>
            <person name="Deschamps P."/>
            <person name="Zivanovic Y."/>
            <person name="Moreira D."/>
            <person name="Rodriguez-Valera F."/>
            <person name="Lopez-Garcia P."/>
        </authorList>
    </citation>
    <scope>NUCLEOTIDE SEQUENCE</scope>
</reference>
<dbReference type="GO" id="GO:0016491">
    <property type="term" value="F:oxidoreductase activity"/>
    <property type="evidence" value="ECO:0007669"/>
    <property type="project" value="UniProtKB-KW"/>
</dbReference>
<dbReference type="PANTHER" id="PTHR11058:SF9">
    <property type="entry name" value="NADH-UBIQUINONE OXIDOREDUCTASE CHAIN 3"/>
    <property type="match status" value="1"/>
</dbReference>
<evidence type="ECO:0000256" key="1">
    <source>
        <dbReference type="ARBA" id="ARBA00004370"/>
    </source>
</evidence>
<sequence length="120" mass="13542">MVSSEFAMILVMTLAGVVFTLPTLIIPSLFAPKRRNPIKLQTFEAGQPPTGESRIHLIMQYYSYLIMFVIFDVTVMFLFAWGLAFTNIGIQSLVSLLPFLAVLLCPMAYALHLAGRRENW</sequence>
<evidence type="ECO:0000256" key="4">
    <source>
        <dbReference type="ARBA" id="ARBA00022692"/>
    </source>
</evidence>
<keyword evidence="6 7" id="KW-0472">Membrane</keyword>
<keyword evidence="4 7" id="KW-0812">Transmembrane</keyword>
<dbReference type="GO" id="GO:0030964">
    <property type="term" value="C:NADH dehydrogenase complex"/>
    <property type="evidence" value="ECO:0007669"/>
    <property type="project" value="TreeGrafter"/>
</dbReference>
<keyword evidence="5 7" id="KW-1133">Transmembrane helix</keyword>
<feature type="transmembrane region" description="Helical" evidence="7">
    <location>
        <begin position="90"/>
        <end position="111"/>
    </location>
</feature>
<dbReference type="Gene3D" id="1.20.58.1610">
    <property type="entry name" value="NADH:ubiquinone/plastoquinone oxidoreductase, chain 3"/>
    <property type="match status" value="1"/>
</dbReference>
<gene>
    <name evidence="8" type="primary">nuoA</name>
</gene>
<evidence type="ECO:0000256" key="7">
    <source>
        <dbReference type="SAM" id="Phobius"/>
    </source>
</evidence>
<feature type="transmembrane region" description="Helical" evidence="7">
    <location>
        <begin position="6"/>
        <end position="30"/>
    </location>
</feature>
<evidence type="ECO:0000256" key="2">
    <source>
        <dbReference type="ARBA" id="ARBA00008472"/>
    </source>
</evidence>
<dbReference type="InterPro" id="IPR000440">
    <property type="entry name" value="NADH_UbQ/plastoQ_OxRdtase_su3"/>
</dbReference>
<dbReference type="PANTHER" id="PTHR11058">
    <property type="entry name" value="NADH-UBIQUINONE OXIDOREDUCTASE CHAIN 3"/>
    <property type="match status" value="1"/>
</dbReference>
<dbReference type="InterPro" id="IPR038430">
    <property type="entry name" value="NDAH_ubi_oxred_su3_sf"/>
</dbReference>
<keyword evidence="8" id="KW-0830">Ubiquinone</keyword>
<dbReference type="Pfam" id="PF00507">
    <property type="entry name" value="Oxidored_q4"/>
    <property type="match status" value="1"/>
</dbReference>
<keyword evidence="3" id="KW-0813">Transport</keyword>
<name>A0A075FWR7_9ARCH</name>
<evidence type="ECO:0000256" key="3">
    <source>
        <dbReference type="ARBA" id="ARBA00022448"/>
    </source>
</evidence>
<organism evidence="8">
    <name type="scientific">uncultured marine thaumarchaeote AD1000_41_C07</name>
    <dbReference type="NCBI Taxonomy" id="1455916"/>
    <lineage>
        <taxon>Archaea</taxon>
        <taxon>Nitrososphaerota</taxon>
        <taxon>environmental samples</taxon>
    </lineage>
</organism>
<dbReference type="GO" id="GO:0008137">
    <property type="term" value="F:NADH dehydrogenase (ubiquinone) activity"/>
    <property type="evidence" value="ECO:0007669"/>
    <property type="project" value="InterPro"/>
</dbReference>
<evidence type="ECO:0000256" key="5">
    <source>
        <dbReference type="ARBA" id="ARBA00022989"/>
    </source>
</evidence>
<proteinExistence type="inferred from homology"/>
<comment type="similarity">
    <text evidence="2">Belongs to the complex I subunit 3 family.</text>
</comment>
<protein>
    <submittedName>
        <fullName evidence="8">NADH-ubiquinone oxidoreductase subunit A (NuoA)</fullName>
        <ecNumber evidence="8">1.6.5.3</ecNumber>
    </submittedName>
</protein>
<evidence type="ECO:0000256" key="6">
    <source>
        <dbReference type="ARBA" id="ARBA00023136"/>
    </source>
</evidence>
<dbReference type="EC" id="1.6.5.3" evidence="8"/>
<dbReference type="EMBL" id="KF900407">
    <property type="protein sequence ID" value="AIE93906.1"/>
    <property type="molecule type" value="Genomic_DNA"/>
</dbReference>
<dbReference type="AlphaFoldDB" id="A0A075FWR7"/>
<keyword evidence="8" id="KW-0560">Oxidoreductase</keyword>
<evidence type="ECO:0000313" key="8">
    <source>
        <dbReference type="EMBL" id="AIE93906.1"/>
    </source>
</evidence>